<dbReference type="AlphaFoldDB" id="A0A4Z2ICM1"/>
<sequence>MSSTIQRRHEISFEKKKKKAKAQQAVEDRRSKRIGALIQPAPASTIHFKTACCRIRTVALGGDAALPGVSQWDAVKRRSESEFDPNLKSGRESSYIEAAGAPRLYEN</sequence>
<keyword evidence="3" id="KW-1185">Reference proteome</keyword>
<organism evidence="2 3">
    <name type="scientific">Liparis tanakae</name>
    <name type="common">Tanaka's snailfish</name>
    <dbReference type="NCBI Taxonomy" id="230148"/>
    <lineage>
        <taxon>Eukaryota</taxon>
        <taxon>Metazoa</taxon>
        <taxon>Chordata</taxon>
        <taxon>Craniata</taxon>
        <taxon>Vertebrata</taxon>
        <taxon>Euteleostomi</taxon>
        <taxon>Actinopterygii</taxon>
        <taxon>Neopterygii</taxon>
        <taxon>Teleostei</taxon>
        <taxon>Neoteleostei</taxon>
        <taxon>Acanthomorphata</taxon>
        <taxon>Eupercaria</taxon>
        <taxon>Perciformes</taxon>
        <taxon>Cottioidei</taxon>
        <taxon>Cottales</taxon>
        <taxon>Liparidae</taxon>
        <taxon>Liparis</taxon>
    </lineage>
</organism>
<comment type="caution">
    <text evidence="2">The sequence shown here is derived from an EMBL/GenBank/DDBJ whole genome shotgun (WGS) entry which is preliminary data.</text>
</comment>
<name>A0A4Z2ICM1_9TELE</name>
<reference evidence="2 3" key="1">
    <citation type="submission" date="2019-03" db="EMBL/GenBank/DDBJ databases">
        <title>First draft genome of Liparis tanakae, snailfish: a comprehensive survey of snailfish specific genes.</title>
        <authorList>
            <person name="Kim W."/>
            <person name="Song I."/>
            <person name="Jeong J.-H."/>
            <person name="Kim D."/>
            <person name="Kim S."/>
            <person name="Ryu S."/>
            <person name="Song J.Y."/>
            <person name="Lee S.K."/>
        </authorList>
    </citation>
    <scope>NUCLEOTIDE SEQUENCE [LARGE SCALE GENOMIC DNA]</scope>
    <source>
        <tissue evidence="2">Muscle</tissue>
    </source>
</reference>
<evidence type="ECO:0000256" key="1">
    <source>
        <dbReference type="SAM" id="MobiDB-lite"/>
    </source>
</evidence>
<dbReference type="Proteomes" id="UP000314294">
    <property type="component" value="Unassembled WGS sequence"/>
</dbReference>
<feature type="region of interest" description="Disordered" evidence="1">
    <location>
        <begin position="1"/>
        <end position="31"/>
    </location>
</feature>
<protein>
    <submittedName>
        <fullName evidence="2">Uncharacterized protein</fullName>
    </submittedName>
</protein>
<proteinExistence type="predicted"/>
<gene>
    <name evidence="2" type="ORF">EYF80_014933</name>
</gene>
<accession>A0A4Z2ICM1</accession>
<evidence type="ECO:0000313" key="3">
    <source>
        <dbReference type="Proteomes" id="UP000314294"/>
    </source>
</evidence>
<evidence type="ECO:0000313" key="2">
    <source>
        <dbReference type="EMBL" id="TNN74833.1"/>
    </source>
</evidence>
<dbReference type="EMBL" id="SRLO01000110">
    <property type="protein sequence ID" value="TNN74833.1"/>
    <property type="molecule type" value="Genomic_DNA"/>
</dbReference>